<feature type="transmembrane region" description="Helical" evidence="1">
    <location>
        <begin position="94"/>
        <end position="125"/>
    </location>
</feature>
<reference evidence="2" key="1">
    <citation type="submission" date="2020-10" db="EMBL/GenBank/DDBJ databases">
        <authorList>
            <person name="Gilroy R."/>
        </authorList>
    </citation>
    <scope>NUCLEOTIDE SEQUENCE</scope>
    <source>
        <strain evidence="2">ChiSxjej1B13-7041</strain>
    </source>
</reference>
<evidence type="ECO:0008006" key="4">
    <source>
        <dbReference type="Google" id="ProtNLM"/>
    </source>
</evidence>
<keyword evidence="1" id="KW-1133">Transmembrane helix</keyword>
<protein>
    <recommendedName>
        <fullName evidence="4">ABC transporter permease</fullName>
    </recommendedName>
</protein>
<gene>
    <name evidence="2" type="ORF">IAB98_08985</name>
</gene>
<evidence type="ECO:0000313" key="3">
    <source>
        <dbReference type="Proteomes" id="UP000886841"/>
    </source>
</evidence>
<sequence length="242" mass="26270">MDGKRMLQGKGFYLAAALAAAALVLGTSFPTREAGKALEAGTFYRLLKEACGSQVVLFALPAAAVLPYGDAYLREEQLGFIRFLLTRRTKRTYLLDKLVTVPLGGFLAWLAAELAVLLLYFAIFFGQEATGGPNWDTISLLASAGLRLGLTAGILANVSAALAALTKSVYMAYGLPFVIYYFLVILRERYLQGLYCISPQEWILAEEYWGPGQAGLPLFLFTLLLATAALHGLSLARSIQEV</sequence>
<reference evidence="2" key="2">
    <citation type="journal article" date="2021" name="PeerJ">
        <title>Extensive microbial diversity within the chicken gut microbiome revealed by metagenomics and culture.</title>
        <authorList>
            <person name="Gilroy R."/>
            <person name="Ravi A."/>
            <person name="Getino M."/>
            <person name="Pursley I."/>
            <person name="Horton D.L."/>
            <person name="Alikhan N.F."/>
            <person name="Baker D."/>
            <person name="Gharbi K."/>
            <person name="Hall N."/>
            <person name="Watson M."/>
            <person name="Adriaenssens E.M."/>
            <person name="Foster-Nyarko E."/>
            <person name="Jarju S."/>
            <person name="Secka A."/>
            <person name="Antonio M."/>
            <person name="Oren A."/>
            <person name="Chaudhuri R.R."/>
            <person name="La Ragione R."/>
            <person name="Hildebrand F."/>
            <person name="Pallen M.J."/>
        </authorList>
    </citation>
    <scope>NUCLEOTIDE SEQUENCE</scope>
    <source>
        <strain evidence="2">ChiSxjej1B13-7041</strain>
    </source>
</reference>
<dbReference type="Proteomes" id="UP000886841">
    <property type="component" value="Unassembled WGS sequence"/>
</dbReference>
<feature type="transmembrane region" description="Helical" evidence="1">
    <location>
        <begin position="214"/>
        <end position="236"/>
    </location>
</feature>
<keyword evidence="1" id="KW-0472">Membrane</keyword>
<feature type="transmembrane region" description="Helical" evidence="1">
    <location>
        <begin position="54"/>
        <end position="73"/>
    </location>
</feature>
<evidence type="ECO:0000256" key="1">
    <source>
        <dbReference type="SAM" id="Phobius"/>
    </source>
</evidence>
<dbReference type="EMBL" id="DVHU01000081">
    <property type="protein sequence ID" value="HIR93535.1"/>
    <property type="molecule type" value="Genomic_DNA"/>
</dbReference>
<name>A0A9D1JG88_9FIRM</name>
<keyword evidence="1" id="KW-0812">Transmembrane</keyword>
<comment type="caution">
    <text evidence="2">The sequence shown here is derived from an EMBL/GenBank/DDBJ whole genome shotgun (WGS) entry which is preliminary data.</text>
</comment>
<feature type="transmembrane region" description="Helical" evidence="1">
    <location>
        <begin position="168"/>
        <end position="186"/>
    </location>
</feature>
<evidence type="ECO:0000313" key="2">
    <source>
        <dbReference type="EMBL" id="HIR93535.1"/>
    </source>
</evidence>
<organism evidence="2 3">
    <name type="scientific">Candidatus Egerieimonas intestinavium</name>
    <dbReference type="NCBI Taxonomy" id="2840777"/>
    <lineage>
        <taxon>Bacteria</taxon>
        <taxon>Bacillati</taxon>
        <taxon>Bacillota</taxon>
        <taxon>Clostridia</taxon>
        <taxon>Lachnospirales</taxon>
        <taxon>Lachnospiraceae</taxon>
        <taxon>Lachnospiraceae incertae sedis</taxon>
        <taxon>Candidatus Egerieimonas</taxon>
    </lineage>
</organism>
<proteinExistence type="predicted"/>
<feature type="transmembrane region" description="Helical" evidence="1">
    <location>
        <begin position="137"/>
        <end position="156"/>
    </location>
</feature>
<dbReference type="AlphaFoldDB" id="A0A9D1JG88"/>
<accession>A0A9D1JG88</accession>